<comment type="caution">
    <text evidence="2">The sequence shown here is derived from an EMBL/GenBank/DDBJ whole genome shotgun (WGS) entry which is preliminary data.</text>
</comment>
<sequence length="88" mass="9638">MSLTRRAEKRRLAPSRTPKVSASKFKLASLKLKKTFAKQKKKAMQPGTSAVKGSTAASLEISALPENFARSAKGNKLVQQELEKLLIL</sequence>
<gene>
    <name evidence="2" type="ORF">PGLA1383_LOCUS20987</name>
</gene>
<feature type="region of interest" description="Disordered" evidence="1">
    <location>
        <begin position="1"/>
        <end position="20"/>
    </location>
</feature>
<protein>
    <submittedName>
        <fullName evidence="2">Uncharacterized protein</fullName>
    </submittedName>
</protein>
<organism evidence="2 3">
    <name type="scientific">Polarella glacialis</name>
    <name type="common">Dinoflagellate</name>
    <dbReference type="NCBI Taxonomy" id="89957"/>
    <lineage>
        <taxon>Eukaryota</taxon>
        <taxon>Sar</taxon>
        <taxon>Alveolata</taxon>
        <taxon>Dinophyceae</taxon>
        <taxon>Suessiales</taxon>
        <taxon>Suessiaceae</taxon>
        <taxon>Polarella</taxon>
    </lineage>
</organism>
<feature type="non-terminal residue" evidence="2">
    <location>
        <position position="88"/>
    </location>
</feature>
<keyword evidence="3" id="KW-1185">Reference proteome</keyword>
<evidence type="ECO:0000313" key="2">
    <source>
        <dbReference type="EMBL" id="CAE8602751.1"/>
    </source>
</evidence>
<evidence type="ECO:0000256" key="1">
    <source>
        <dbReference type="SAM" id="MobiDB-lite"/>
    </source>
</evidence>
<reference evidence="2" key="1">
    <citation type="submission" date="2021-02" db="EMBL/GenBank/DDBJ databases">
        <authorList>
            <person name="Dougan E. K."/>
            <person name="Rhodes N."/>
            <person name="Thang M."/>
            <person name="Chan C."/>
        </authorList>
    </citation>
    <scope>NUCLEOTIDE SEQUENCE</scope>
</reference>
<accession>A0A813EWY0</accession>
<dbReference type="Proteomes" id="UP000654075">
    <property type="component" value="Unassembled WGS sequence"/>
</dbReference>
<proteinExistence type="predicted"/>
<dbReference type="EMBL" id="CAJNNV010014625">
    <property type="protein sequence ID" value="CAE8602751.1"/>
    <property type="molecule type" value="Genomic_DNA"/>
</dbReference>
<name>A0A813EWY0_POLGL</name>
<dbReference type="AlphaFoldDB" id="A0A813EWY0"/>
<evidence type="ECO:0000313" key="3">
    <source>
        <dbReference type="Proteomes" id="UP000654075"/>
    </source>
</evidence>